<organism evidence="1 2">
    <name type="scientific">Bradyrhizobium japonicum</name>
    <dbReference type="NCBI Taxonomy" id="375"/>
    <lineage>
        <taxon>Bacteria</taxon>
        <taxon>Pseudomonadati</taxon>
        <taxon>Pseudomonadota</taxon>
        <taxon>Alphaproteobacteria</taxon>
        <taxon>Hyphomicrobiales</taxon>
        <taxon>Nitrobacteraceae</taxon>
        <taxon>Bradyrhizobium</taxon>
    </lineage>
</organism>
<dbReference type="RefSeq" id="WP_041957712.1">
    <property type="nucleotide sequence ID" value="NZ_JRPN01000020.1"/>
</dbReference>
<sequence length="105" mass="11702">MNAAEALAVRRTADGDASWFRKHPDRSYRVRLASPAEITLKRQAMDMEPVPKGCRVFACVWRYEQHERCTALVLCEAGNNADGASEEKAKALFLLAVSSAPKTRH</sequence>
<dbReference type="EMBL" id="JRPN01000020">
    <property type="protein sequence ID" value="KGT76442.1"/>
    <property type="molecule type" value="Genomic_DNA"/>
</dbReference>
<accession>A0A0A3XPV0</accession>
<reference evidence="1 2" key="1">
    <citation type="submission" date="2014-09" db="EMBL/GenBank/DDBJ databases">
        <title>Draft genome of Bradyrhizobium japonicum Is-34.</title>
        <authorList>
            <person name="Tsurumaru H."/>
            <person name="Yamakawa T."/>
            <person name="Hashimoto S."/>
            <person name="Okizaki K."/>
            <person name="Kanesaki Y."/>
            <person name="Yoshikawa H."/>
            <person name="Yajima S."/>
        </authorList>
    </citation>
    <scope>NUCLEOTIDE SEQUENCE [LARGE SCALE GENOMIC DNA]</scope>
    <source>
        <strain evidence="1 2">Is-34</strain>
    </source>
</reference>
<protein>
    <submittedName>
        <fullName evidence="1">Uncharacterized protein</fullName>
    </submittedName>
</protein>
<evidence type="ECO:0000313" key="2">
    <source>
        <dbReference type="Proteomes" id="UP000030377"/>
    </source>
</evidence>
<evidence type="ECO:0000313" key="1">
    <source>
        <dbReference type="EMBL" id="KGT76442.1"/>
    </source>
</evidence>
<name>A0A0A3XPV0_BRAJP</name>
<dbReference type="Proteomes" id="UP000030377">
    <property type="component" value="Unassembled WGS sequence"/>
</dbReference>
<gene>
    <name evidence="1" type="ORF">MA20_27045</name>
</gene>
<comment type="caution">
    <text evidence="1">The sequence shown here is derived from an EMBL/GenBank/DDBJ whole genome shotgun (WGS) entry which is preliminary data.</text>
</comment>
<dbReference type="AlphaFoldDB" id="A0A0A3XPV0"/>
<proteinExistence type="predicted"/>